<dbReference type="GO" id="GO:0005634">
    <property type="term" value="C:nucleus"/>
    <property type="evidence" value="ECO:0007669"/>
    <property type="project" value="UniProtKB-SubCell"/>
</dbReference>
<evidence type="ECO:0000256" key="18">
    <source>
        <dbReference type="SAM" id="MobiDB-lite"/>
    </source>
</evidence>
<feature type="domain" description="C2H2-type" evidence="19">
    <location>
        <begin position="840"/>
        <end position="868"/>
    </location>
</feature>
<feature type="domain" description="C2H2-type" evidence="19">
    <location>
        <begin position="1182"/>
        <end position="1210"/>
    </location>
</feature>
<keyword evidence="6" id="KW-0479">Metal-binding</keyword>
<feature type="region of interest" description="Disordered" evidence="18">
    <location>
        <begin position="327"/>
        <end position="352"/>
    </location>
</feature>
<evidence type="ECO:0000256" key="7">
    <source>
        <dbReference type="ARBA" id="ARBA00022737"/>
    </source>
</evidence>
<feature type="domain" description="C2H2-type" evidence="19">
    <location>
        <begin position="724"/>
        <end position="754"/>
    </location>
</feature>
<evidence type="ECO:0000313" key="21">
    <source>
        <dbReference type="RefSeq" id="XP_029301097.1"/>
    </source>
</evidence>
<dbReference type="OrthoDB" id="8856548at2759"/>
<reference evidence="21 22" key="1">
    <citation type="submission" date="2025-04" db="UniProtKB">
        <authorList>
            <consortium name="RefSeq"/>
        </authorList>
    </citation>
    <scope>IDENTIFICATION</scope>
</reference>
<dbReference type="Proteomes" id="UP000504630">
    <property type="component" value="Chromosome 12"/>
</dbReference>
<keyword evidence="13" id="KW-0238">DNA-binding</keyword>
<comment type="subcellular location">
    <subcellularLocation>
        <location evidence="2">Nucleus</location>
    </subcellularLocation>
</comment>
<dbReference type="Pfam" id="PF25412">
    <property type="entry name" value="zf-C2H2_ZNF592"/>
    <property type="match status" value="1"/>
</dbReference>
<feature type="region of interest" description="Disordered" evidence="18">
    <location>
        <begin position="658"/>
        <end position="692"/>
    </location>
</feature>
<feature type="compositionally biased region" description="Basic and acidic residues" evidence="18">
    <location>
        <begin position="228"/>
        <end position="241"/>
    </location>
</feature>
<keyword evidence="4" id="KW-1017">Isopeptide bond</keyword>
<feature type="compositionally biased region" description="Basic and acidic residues" evidence="18">
    <location>
        <begin position="1216"/>
        <end position="1232"/>
    </location>
</feature>
<dbReference type="RefSeq" id="XP_029301098.1">
    <property type="nucleotide sequence ID" value="XM_029445238.1"/>
</dbReference>
<evidence type="ECO:0000256" key="2">
    <source>
        <dbReference type="ARBA" id="ARBA00004123"/>
    </source>
</evidence>
<dbReference type="FunFam" id="3.30.160.60:FF:000797">
    <property type="entry name" value="zinc finger protein 592 isoform X1"/>
    <property type="match status" value="1"/>
</dbReference>
<dbReference type="InterPro" id="IPR057356">
    <property type="entry name" value="Znf-C2H2_ZNF592"/>
</dbReference>
<feature type="domain" description="C2H2-type" evidence="19">
    <location>
        <begin position="582"/>
        <end position="601"/>
    </location>
</feature>
<feature type="compositionally biased region" description="Low complexity" evidence="18">
    <location>
        <begin position="330"/>
        <end position="347"/>
    </location>
</feature>
<feature type="compositionally biased region" description="Polar residues" evidence="18">
    <location>
        <begin position="298"/>
        <end position="308"/>
    </location>
</feature>
<dbReference type="FunFam" id="3.30.160.60:FF:000446">
    <property type="entry name" value="Zinc finger protein"/>
    <property type="match status" value="1"/>
</dbReference>
<dbReference type="CTD" id="55205"/>
<feature type="compositionally biased region" description="Polar residues" evidence="18">
    <location>
        <begin position="658"/>
        <end position="681"/>
    </location>
</feature>
<feature type="compositionally biased region" description="Polar residues" evidence="18">
    <location>
        <begin position="132"/>
        <end position="147"/>
    </location>
</feature>
<evidence type="ECO:0000259" key="19">
    <source>
        <dbReference type="PROSITE" id="PS50157"/>
    </source>
</evidence>
<keyword evidence="20" id="KW-1185">Reference proteome</keyword>
<dbReference type="PANTHER" id="PTHR47222">
    <property type="entry name" value="ZINC FINGER PROTEIN 532-RELATED"/>
    <property type="match status" value="1"/>
</dbReference>
<dbReference type="GO" id="GO:0003677">
    <property type="term" value="F:DNA binding"/>
    <property type="evidence" value="ECO:0007669"/>
    <property type="project" value="UniProtKB-KW"/>
</dbReference>
<keyword evidence="14" id="KW-0804">Transcription</keyword>
<evidence type="ECO:0000256" key="8">
    <source>
        <dbReference type="ARBA" id="ARBA00022771"/>
    </source>
</evidence>
<feature type="region of interest" description="Disordered" evidence="18">
    <location>
        <begin position="173"/>
        <end position="241"/>
    </location>
</feature>
<feature type="domain" description="C2H2-type" evidence="19">
    <location>
        <begin position="753"/>
        <end position="780"/>
    </location>
</feature>
<keyword evidence="11" id="KW-0007">Acetylation</keyword>
<feature type="domain" description="C2H2-type" evidence="19">
    <location>
        <begin position="1006"/>
        <end position="1029"/>
    </location>
</feature>
<dbReference type="PROSITE" id="PS00028">
    <property type="entry name" value="ZINC_FINGER_C2H2_1"/>
    <property type="match status" value="9"/>
</dbReference>
<organism evidence="20 21">
    <name type="scientific">Cottoperca gobio</name>
    <name type="common">Frogmouth</name>
    <name type="synonym">Aphritis gobio</name>
    <dbReference type="NCBI Taxonomy" id="56716"/>
    <lineage>
        <taxon>Eukaryota</taxon>
        <taxon>Metazoa</taxon>
        <taxon>Chordata</taxon>
        <taxon>Craniata</taxon>
        <taxon>Vertebrata</taxon>
        <taxon>Euteleostomi</taxon>
        <taxon>Actinopterygii</taxon>
        <taxon>Neopterygii</taxon>
        <taxon>Teleostei</taxon>
        <taxon>Neoteleostei</taxon>
        <taxon>Acanthomorphata</taxon>
        <taxon>Eupercaria</taxon>
        <taxon>Perciformes</taxon>
        <taxon>Notothenioidei</taxon>
        <taxon>Bovichtidae</taxon>
        <taxon>Cottoperca</taxon>
    </lineage>
</organism>
<evidence type="ECO:0000256" key="5">
    <source>
        <dbReference type="ARBA" id="ARBA00022553"/>
    </source>
</evidence>
<evidence type="ECO:0000256" key="16">
    <source>
        <dbReference type="ARBA" id="ARBA00068631"/>
    </source>
</evidence>
<dbReference type="InterPro" id="IPR036236">
    <property type="entry name" value="Znf_C2H2_sf"/>
</dbReference>
<feature type="region of interest" description="Disordered" evidence="18">
    <location>
        <begin position="1216"/>
        <end position="1237"/>
    </location>
</feature>
<dbReference type="AlphaFoldDB" id="A0A6J2QV75"/>
<feature type="compositionally biased region" description="Low complexity" evidence="18">
    <location>
        <begin position="953"/>
        <end position="968"/>
    </location>
</feature>
<dbReference type="FunFam" id="3.30.160.60:FF:001446">
    <property type="entry name" value="Zinc finger protein 532"/>
    <property type="match status" value="1"/>
</dbReference>
<feature type="region of interest" description="Disordered" evidence="18">
    <location>
        <begin position="1095"/>
        <end position="1138"/>
    </location>
</feature>
<evidence type="ECO:0000256" key="4">
    <source>
        <dbReference type="ARBA" id="ARBA00022499"/>
    </source>
</evidence>
<dbReference type="SMART" id="SM00355">
    <property type="entry name" value="ZnF_C2H2"/>
    <property type="match status" value="15"/>
</dbReference>
<dbReference type="PANTHER" id="PTHR47222:SF3">
    <property type="entry name" value="ZINC FINGER PROTEIN 532"/>
    <property type="match status" value="1"/>
</dbReference>
<feature type="domain" description="C2H2-type" evidence="19">
    <location>
        <begin position="1036"/>
        <end position="1064"/>
    </location>
</feature>
<feature type="domain" description="C2H2-type" evidence="19">
    <location>
        <begin position="875"/>
        <end position="902"/>
    </location>
</feature>
<comment type="function">
    <text evidence="1">May be involved in transcriptional regulation.</text>
</comment>
<dbReference type="RefSeq" id="XP_029301097.1">
    <property type="nucleotide sequence ID" value="XM_029445237.1"/>
</dbReference>
<dbReference type="GO" id="GO:0008270">
    <property type="term" value="F:zinc ion binding"/>
    <property type="evidence" value="ECO:0007669"/>
    <property type="project" value="UniProtKB-KW"/>
</dbReference>
<dbReference type="Gene3D" id="3.30.160.60">
    <property type="entry name" value="Classic Zinc Finger"/>
    <property type="match status" value="7"/>
</dbReference>
<feature type="domain" description="C2H2-type" evidence="19">
    <location>
        <begin position="1242"/>
        <end position="1264"/>
    </location>
</feature>
<name>A0A6J2QV75_COTGO</name>
<keyword evidence="12" id="KW-0805">Transcription regulation</keyword>
<dbReference type="KEGG" id="cgob:115017060"/>
<comment type="similarity">
    <text evidence="3">Belongs to the krueppel C2H2-type zinc-finger protein family.</text>
</comment>
<dbReference type="SUPFAM" id="SSF57667">
    <property type="entry name" value="beta-beta-alpha zinc fingers"/>
    <property type="match status" value="5"/>
</dbReference>
<evidence type="ECO:0000256" key="13">
    <source>
        <dbReference type="ARBA" id="ARBA00023125"/>
    </source>
</evidence>
<dbReference type="GeneTree" id="ENSGT00940000154437"/>
<sequence length="1279" mass="138905">MGDMKTPDFDDLLAAFDIPDMVDPKAAIESGPNDEHEGQLKQPSVGVTTNEDESHKLSPGHDVGISVIVKNVRNTDTSEHGGTISEKDEDVHPQPHSVGIGNGLHNGFLPDIQSGTHYTKNGWKAPREEGQPGNNQSPTFNQFSPISSAEEFDGDDKIEVDDPIVKQVGESFFRSTTKTEDQNPKSPVSVDNVPRANRDHKPDQNKNTNGTLGGFKSNKPLQSSLPEGELKETVSSQECKEDGELMSHVDASSMSQVKAKSSANLSSCIAAIVALSATKTSTTDFGVLDSPKTKKESTLYNRNPSAPETTHEQESALEFAKRLLTRQPDSPSSVISEGSSKSSPVSGTDTTPVIPRVRIKTIKTSSGQIKRTVTRVVPEFSAIFSSPRRPSLSTTVLATTGGPSIEITKQITIKPVATAFLPVSAVKTAGSQVINLKLANNTTVKATVIPAASVQSASSAILKAAKAIQQKTVMVHASSLAKAKLVPKTVHLSKLNLLPQTLSSALKQAISSSKLPQQVKRQTILAGRASKKVSTIQVFTSSQTSVVDAFNKVLSSINPVPVYVPNLSPPTSACISLPSRGYKCLECGDSFALEKSLTHHRERRSVRIEVTCNHCAKGLVFYNKCSLLSHARGHKDKGVVMQCSHLILKPIPADQMITTSPSSGSPNITGTISTSQAQAPTDQIPGRVAGGGSQSTVISAPCSAPLVAAMPLEDDASKLCRHSLKCLECNKMFQDDSSLAMHYQQAPESSGQKTCTICQMLLPNQCSFLSHQRIHQHKSPYSCPECGASCRSVHFQSHVTKNCLHYTRRVGYRCIHCSGIFADLASVKSHIQSSHCEVFYKCPLCPMAFKSAPGTHSHANTQHPGMKTGEPKLIYKCSMCDTVFTLQSLLYTHFDQHIANHKVSVFKCPDCSLHYAQKQLMLEHIKAIHGTLKTIEGPPNLGINLPLTTKPTNSNSSNSNNPNSNNNNKDGGNVTGQDKGVKKPSPLKKANSNCSVDLKNPPGSGYTCADCSSLFSSREVFVAHMRREHGKILKKHPCRQCDKSFSSSHSLCRHNRLKHKGLRKLYTCPHCPALTQPFTKRVLLDQHIHLVHGVKDSEGKTGNSDTKEALPDKKTTLSPKRKPEEDQGSPGLTSRGFGSQPLKRLKVNILKVHKCAVCGFTTEDIAAFHEHIPGHKSDGSSYQCQECGLCYTSHRSLARHLFIVHRLKEPKGLARYNERGRDDDDESQRENQLDVTDGTPNTKCKVCGKTFETEGNLNTHMRTHGMAFIKSKRLSAAEK</sequence>
<dbReference type="Pfam" id="PF16622">
    <property type="entry name" value="zf-C2H2_11"/>
    <property type="match status" value="1"/>
</dbReference>
<keyword evidence="5" id="KW-0597">Phosphoprotein</keyword>
<evidence type="ECO:0000313" key="22">
    <source>
        <dbReference type="RefSeq" id="XP_029301098.1"/>
    </source>
</evidence>
<evidence type="ECO:0000256" key="3">
    <source>
        <dbReference type="ARBA" id="ARBA00006991"/>
    </source>
</evidence>
<feature type="compositionally biased region" description="Basic and acidic residues" evidence="18">
    <location>
        <begin position="1095"/>
        <end position="1125"/>
    </location>
</feature>
<dbReference type="InterPro" id="IPR045914">
    <property type="entry name" value="Zn532-like"/>
</dbReference>
<dbReference type="InterPro" id="IPR013087">
    <property type="entry name" value="Znf_C2H2_type"/>
</dbReference>
<feature type="region of interest" description="Disordered" evidence="18">
    <location>
        <begin position="23"/>
        <end position="149"/>
    </location>
</feature>
<evidence type="ECO:0000256" key="10">
    <source>
        <dbReference type="ARBA" id="ARBA00022843"/>
    </source>
</evidence>
<keyword evidence="7" id="KW-0677">Repeat</keyword>
<feature type="region of interest" description="Disordered" evidence="18">
    <location>
        <begin position="291"/>
        <end position="315"/>
    </location>
</feature>
<protein>
    <recommendedName>
        <fullName evidence="16">Zinc finger protein 532</fullName>
    </recommendedName>
</protein>
<accession>A0A6J2QV75</accession>
<evidence type="ECO:0000256" key="15">
    <source>
        <dbReference type="ARBA" id="ARBA00023242"/>
    </source>
</evidence>
<dbReference type="PROSITE" id="PS50157">
    <property type="entry name" value="ZINC_FINGER_C2H2_2"/>
    <property type="match status" value="10"/>
</dbReference>
<dbReference type="InterPro" id="IPR041697">
    <property type="entry name" value="Znf-C2H2_11"/>
</dbReference>
<gene>
    <name evidence="21 22" type="primary">znf532</name>
</gene>
<keyword evidence="15" id="KW-0539">Nucleus</keyword>
<evidence type="ECO:0000256" key="6">
    <source>
        <dbReference type="ARBA" id="ARBA00022723"/>
    </source>
</evidence>
<keyword evidence="9" id="KW-0862">Zinc</keyword>
<evidence type="ECO:0000256" key="1">
    <source>
        <dbReference type="ARBA" id="ARBA00003767"/>
    </source>
</evidence>
<evidence type="ECO:0000256" key="17">
    <source>
        <dbReference type="PROSITE-ProRule" id="PRU00042"/>
    </source>
</evidence>
<feature type="domain" description="C2H2-type" evidence="19">
    <location>
        <begin position="906"/>
        <end position="934"/>
    </location>
</feature>
<proteinExistence type="inferred from homology"/>
<feature type="region of interest" description="Disordered" evidence="18">
    <location>
        <begin position="943"/>
        <end position="996"/>
    </location>
</feature>
<dbReference type="GeneID" id="115017060"/>
<keyword evidence="8 17" id="KW-0863">Zinc-finger</keyword>
<evidence type="ECO:0000313" key="20">
    <source>
        <dbReference type="Proteomes" id="UP000504630"/>
    </source>
</evidence>
<evidence type="ECO:0000256" key="11">
    <source>
        <dbReference type="ARBA" id="ARBA00022990"/>
    </source>
</evidence>
<evidence type="ECO:0000256" key="9">
    <source>
        <dbReference type="ARBA" id="ARBA00022833"/>
    </source>
</evidence>
<evidence type="ECO:0000256" key="12">
    <source>
        <dbReference type="ARBA" id="ARBA00023015"/>
    </source>
</evidence>
<dbReference type="Pfam" id="PF13912">
    <property type="entry name" value="zf-C2H2_6"/>
    <property type="match status" value="1"/>
</dbReference>
<keyword evidence="10" id="KW-0832">Ubl conjugation</keyword>
<evidence type="ECO:0000256" key="14">
    <source>
        <dbReference type="ARBA" id="ARBA00023163"/>
    </source>
</evidence>